<dbReference type="Proteomes" id="UP001156691">
    <property type="component" value="Unassembled WGS sequence"/>
</dbReference>
<protein>
    <submittedName>
        <fullName evidence="3">Aldo/keto reductase</fullName>
    </submittedName>
</protein>
<dbReference type="RefSeq" id="WP_284341643.1">
    <property type="nucleotide sequence ID" value="NZ_BSNS01000020.1"/>
</dbReference>
<dbReference type="SUPFAM" id="SSF51430">
    <property type="entry name" value="NAD(P)-linked oxidoreductase"/>
    <property type="match status" value="1"/>
</dbReference>
<feature type="domain" description="NADP-dependent oxidoreductase" evidence="2">
    <location>
        <begin position="15"/>
        <end position="312"/>
    </location>
</feature>
<sequence>MEYVNLGRTGLKVSRLSLGCMTFGSPEWQPWVLDEAASRPIMEKALELGINFFDTADVYSKGVSEEIVGRVLAGVPRHKLVIASKLYNPITDDPNDRGLSRKHVFEEVDASLKRLGMDYIDLYQIHRFDYETPLEETLDALNDVVRAGKVRYLGASSMHAWQFMKALGLQRASGWAPFVSMQNHYNLMYREEEREMLPLCRSEGIGVIPWSPLARGRLAGRGDDATTRAQTDQVAIRLYDRTREQDDAVLAAVRQVAERYGRPPAQIAYAWVASRPGITAPIVGISKLHQFDDAVAALEVSLSDEDVAALEAPYRPKPVAGHQ</sequence>
<dbReference type="CDD" id="cd19079">
    <property type="entry name" value="AKR_EcYajO-like"/>
    <property type="match status" value="1"/>
</dbReference>
<dbReference type="InterPro" id="IPR036812">
    <property type="entry name" value="NAD(P)_OxRdtase_dom_sf"/>
</dbReference>
<evidence type="ECO:0000313" key="4">
    <source>
        <dbReference type="Proteomes" id="UP001156691"/>
    </source>
</evidence>
<dbReference type="Gene3D" id="3.20.20.100">
    <property type="entry name" value="NADP-dependent oxidoreductase domain"/>
    <property type="match status" value="1"/>
</dbReference>
<keyword evidence="4" id="KW-1185">Reference proteome</keyword>
<keyword evidence="1" id="KW-0560">Oxidoreductase</keyword>
<proteinExistence type="predicted"/>
<dbReference type="InterPro" id="IPR023210">
    <property type="entry name" value="NADP_OxRdtase_dom"/>
</dbReference>
<gene>
    <name evidence="3" type="ORF">GCM10010862_34800</name>
</gene>
<dbReference type="InterPro" id="IPR020471">
    <property type="entry name" value="AKR"/>
</dbReference>
<dbReference type="InterPro" id="IPR050523">
    <property type="entry name" value="AKR_Detox_Biosynth"/>
</dbReference>
<name>A0ABQ5W9A2_9HYPH</name>
<dbReference type="Pfam" id="PF00248">
    <property type="entry name" value="Aldo_ket_red"/>
    <property type="match status" value="1"/>
</dbReference>
<reference evidence="4" key="1">
    <citation type="journal article" date="2019" name="Int. J. Syst. Evol. Microbiol.">
        <title>The Global Catalogue of Microorganisms (GCM) 10K type strain sequencing project: providing services to taxonomists for standard genome sequencing and annotation.</title>
        <authorList>
            <consortium name="The Broad Institute Genomics Platform"/>
            <consortium name="The Broad Institute Genome Sequencing Center for Infectious Disease"/>
            <person name="Wu L."/>
            <person name="Ma J."/>
        </authorList>
    </citation>
    <scope>NUCLEOTIDE SEQUENCE [LARGE SCALE GENOMIC DNA]</scope>
    <source>
        <strain evidence="4">NBRC 112416</strain>
    </source>
</reference>
<evidence type="ECO:0000313" key="3">
    <source>
        <dbReference type="EMBL" id="GLQ56221.1"/>
    </source>
</evidence>
<evidence type="ECO:0000256" key="1">
    <source>
        <dbReference type="ARBA" id="ARBA00023002"/>
    </source>
</evidence>
<dbReference type="PRINTS" id="PR00069">
    <property type="entry name" value="ALDKETRDTASE"/>
</dbReference>
<accession>A0ABQ5W9A2</accession>
<dbReference type="PANTHER" id="PTHR43364">
    <property type="entry name" value="NADH-SPECIFIC METHYLGLYOXAL REDUCTASE-RELATED"/>
    <property type="match status" value="1"/>
</dbReference>
<dbReference type="PANTHER" id="PTHR43364:SF4">
    <property type="entry name" value="NAD(P)-LINKED OXIDOREDUCTASE SUPERFAMILY PROTEIN"/>
    <property type="match status" value="1"/>
</dbReference>
<organism evidence="3 4">
    <name type="scientific">Devosia nitrariae</name>
    <dbReference type="NCBI Taxonomy" id="2071872"/>
    <lineage>
        <taxon>Bacteria</taxon>
        <taxon>Pseudomonadati</taxon>
        <taxon>Pseudomonadota</taxon>
        <taxon>Alphaproteobacteria</taxon>
        <taxon>Hyphomicrobiales</taxon>
        <taxon>Devosiaceae</taxon>
        <taxon>Devosia</taxon>
    </lineage>
</organism>
<dbReference type="EMBL" id="BSNS01000020">
    <property type="protein sequence ID" value="GLQ56221.1"/>
    <property type="molecule type" value="Genomic_DNA"/>
</dbReference>
<comment type="caution">
    <text evidence="3">The sequence shown here is derived from an EMBL/GenBank/DDBJ whole genome shotgun (WGS) entry which is preliminary data.</text>
</comment>
<evidence type="ECO:0000259" key="2">
    <source>
        <dbReference type="Pfam" id="PF00248"/>
    </source>
</evidence>